<evidence type="ECO:0000313" key="3">
    <source>
        <dbReference type="Proteomes" id="UP000635828"/>
    </source>
</evidence>
<keyword evidence="3" id="KW-1185">Reference proteome</keyword>
<protein>
    <submittedName>
        <fullName evidence="2">MaoC family dehydratase</fullName>
    </submittedName>
</protein>
<dbReference type="SUPFAM" id="SSF54637">
    <property type="entry name" value="Thioesterase/thiol ester dehydrase-isomerase"/>
    <property type="match status" value="1"/>
</dbReference>
<reference evidence="2 3" key="1">
    <citation type="submission" date="2020-08" db="EMBL/GenBank/DDBJ databases">
        <title>Genome public.</title>
        <authorList>
            <person name="Liu C."/>
            <person name="Sun Q."/>
        </authorList>
    </citation>
    <scope>NUCLEOTIDE SEQUENCE [LARGE SCALE GENOMIC DNA]</scope>
    <source>
        <strain evidence="2 3">NSJ-7</strain>
    </source>
</reference>
<comment type="caution">
    <text evidence="2">The sequence shown here is derived from an EMBL/GenBank/DDBJ whole genome shotgun (WGS) entry which is preliminary data.</text>
</comment>
<proteinExistence type="predicted"/>
<dbReference type="EMBL" id="JACOOS010000027">
    <property type="protein sequence ID" value="MBC5679007.1"/>
    <property type="molecule type" value="Genomic_DNA"/>
</dbReference>
<dbReference type="Gene3D" id="3.10.129.10">
    <property type="entry name" value="Hotdog Thioesterase"/>
    <property type="match status" value="1"/>
</dbReference>
<sequence>MEIGVKFCGGCNPRYDRGRELTALKGKFPDVTWVCGSSDQVCDYWLVICGCSRRCIATQELLVRKKILLLESPIDFQKAVKQIKKDQRSRGKQERKALTVGDEAAMEKKVTKEVVEAFASLTGDYNKMHMDTEFASRQWFQKPVAHGMFSSSLLSSVMGMKLPGDGTILMEESSQFQKPVYLGDNITAKITFHSYQEERVFYIGTFHGVCTNQNGEIITEMKAKQMMMKHLFQVKEKGE</sequence>
<evidence type="ECO:0000313" key="2">
    <source>
        <dbReference type="EMBL" id="MBC5679007.1"/>
    </source>
</evidence>
<dbReference type="PANTHER" id="PTHR43437">
    <property type="entry name" value="HYDROXYACYL-THIOESTER DEHYDRATASE TYPE 2, MITOCHONDRIAL-RELATED"/>
    <property type="match status" value="1"/>
</dbReference>
<dbReference type="InterPro" id="IPR002539">
    <property type="entry name" value="MaoC-like_dom"/>
</dbReference>
<feature type="domain" description="MaoC-like" evidence="1">
    <location>
        <begin position="106"/>
        <end position="192"/>
    </location>
</feature>
<evidence type="ECO:0000259" key="1">
    <source>
        <dbReference type="Pfam" id="PF01575"/>
    </source>
</evidence>
<dbReference type="InterPro" id="IPR029069">
    <property type="entry name" value="HotDog_dom_sf"/>
</dbReference>
<organism evidence="2 3">
    <name type="scientific">Anaerostipes hominis</name>
    <name type="common">ex Liu et al. 2021</name>
    <dbReference type="NCBI Taxonomy" id="2763018"/>
    <lineage>
        <taxon>Bacteria</taxon>
        <taxon>Bacillati</taxon>
        <taxon>Bacillota</taxon>
        <taxon>Clostridia</taxon>
        <taxon>Lachnospirales</taxon>
        <taxon>Lachnospiraceae</taxon>
        <taxon>Anaerostipes</taxon>
    </lineage>
</organism>
<accession>A0ABR7FUX3</accession>
<dbReference type="InterPro" id="IPR050965">
    <property type="entry name" value="UPF0336/Enoyl-CoA_hydratase"/>
</dbReference>
<name>A0ABR7FUX3_9FIRM</name>
<gene>
    <name evidence="2" type="ORF">H8S22_15980</name>
</gene>
<dbReference type="Proteomes" id="UP000635828">
    <property type="component" value="Unassembled WGS sequence"/>
</dbReference>
<dbReference type="CDD" id="cd03449">
    <property type="entry name" value="R_hydratase"/>
    <property type="match status" value="1"/>
</dbReference>
<dbReference type="PANTHER" id="PTHR43437:SF3">
    <property type="entry name" value="HYDROXYACYL-THIOESTER DEHYDRATASE TYPE 2, MITOCHONDRIAL"/>
    <property type="match status" value="1"/>
</dbReference>
<dbReference type="RefSeq" id="WP_024727476.1">
    <property type="nucleotide sequence ID" value="NZ_JACOOS010000027.1"/>
</dbReference>
<dbReference type="Pfam" id="PF01575">
    <property type="entry name" value="MaoC_dehydratas"/>
    <property type="match status" value="1"/>
</dbReference>